<evidence type="ECO:0000313" key="1">
    <source>
        <dbReference type="Proteomes" id="UP000887576"/>
    </source>
</evidence>
<dbReference type="Proteomes" id="UP000887576">
    <property type="component" value="Unplaced"/>
</dbReference>
<dbReference type="WBParaSite" id="JU765_v2.g17647.t1">
    <property type="protein sequence ID" value="JU765_v2.g17647.t1"/>
    <property type="gene ID" value="JU765_v2.g17647"/>
</dbReference>
<reference evidence="2" key="1">
    <citation type="submission" date="2022-11" db="UniProtKB">
        <authorList>
            <consortium name="WormBaseParasite"/>
        </authorList>
    </citation>
    <scope>IDENTIFICATION</scope>
</reference>
<proteinExistence type="predicted"/>
<name>A0AC34QM89_9BILA</name>
<organism evidence="1 2">
    <name type="scientific">Panagrolaimus sp. JU765</name>
    <dbReference type="NCBI Taxonomy" id="591449"/>
    <lineage>
        <taxon>Eukaryota</taxon>
        <taxon>Metazoa</taxon>
        <taxon>Ecdysozoa</taxon>
        <taxon>Nematoda</taxon>
        <taxon>Chromadorea</taxon>
        <taxon>Rhabditida</taxon>
        <taxon>Tylenchina</taxon>
        <taxon>Panagrolaimomorpha</taxon>
        <taxon>Panagrolaimoidea</taxon>
        <taxon>Panagrolaimidae</taxon>
        <taxon>Panagrolaimus</taxon>
    </lineage>
</organism>
<protein>
    <submittedName>
        <fullName evidence="2">DNA-directed RNA polymerases I, II, and III subunit RPABC3</fullName>
    </submittedName>
</protein>
<accession>A0AC34QM89</accession>
<sequence length="151" mass="17239">MAANDLMFDEIFTVNQLNPDGKKFMMCDRISCTGEAGHLDLLLDVHSELFKTKVGTKFRMVIVPTFREDGLPDDDEYDPNMQHRMLDRFEYAMSGQVYRIEGNEVGSESGQVTVFASYGGLLMRLRGEPLLMQGFKDDSTLYLMVKKLHEP</sequence>
<evidence type="ECO:0000313" key="2">
    <source>
        <dbReference type="WBParaSite" id="JU765_v2.g17647.t1"/>
    </source>
</evidence>